<dbReference type="EMBL" id="HBUF01576750">
    <property type="protein sequence ID" value="CAG6768574.1"/>
    <property type="molecule type" value="Transcribed_RNA"/>
</dbReference>
<feature type="chain" id="PRO_5036429001" description="Allatostatin CC" evidence="1">
    <location>
        <begin position="22"/>
        <end position="117"/>
    </location>
</feature>
<evidence type="ECO:0000313" key="2">
    <source>
        <dbReference type="EMBL" id="CAG6768572.1"/>
    </source>
</evidence>
<dbReference type="EMBL" id="HBUF01063914">
    <property type="protein sequence ID" value="CAG6626946.1"/>
    <property type="molecule type" value="Transcribed_RNA"/>
</dbReference>
<dbReference type="EMBL" id="HBUF01063913">
    <property type="protein sequence ID" value="CAG6626945.1"/>
    <property type="molecule type" value="Transcribed_RNA"/>
</dbReference>
<dbReference type="EMBL" id="HBUF01063912">
    <property type="protein sequence ID" value="CAG6626944.1"/>
    <property type="molecule type" value="Transcribed_RNA"/>
</dbReference>
<feature type="signal peptide" evidence="1">
    <location>
        <begin position="1"/>
        <end position="21"/>
    </location>
</feature>
<sequence length="117" mass="13506">MSHACTCLVTLVLWLIFAVDCKILQPFTLIKKFEETPEPPSNDSDAVNFDEYPIIVPKRAALLLDRIMVALQKAVDEDNRTNTRGYLPEAMSMSPQRRNQQKGRTYWRCYFNAVSCF</sequence>
<keyword evidence="1" id="KW-0732">Signal</keyword>
<organism evidence="2">
    <name type="scientific">Cacopsylla melanoneura</name>
    <dbReference type="NCBI Taxonomy" id="428564"/>
    <lineage>
        <taxon>Eukaryota</taxon>
        <taxon>Metazoa</taxon>
        <taxon>Ecdysozoa</taxon>
        <taxon>Arthropoda</taxon>
        <taxon>Hexapoda</taxon>
        <taxon>Insecta</taxon>
        <taxon>Pterygota</taxon>
        <taxon>Neoptera</taxon>
        <taxon>Paraneoptera</taxon>
        <taxon>Hemiptera</taxon>
        <taxon>Sternorrhyncha</taxon>
        <taxon>Psylloidea</taxon>
        <taxon>Psyllidae</taxon>
        <taxon>Psyllinae</taxon>
        <taxon>Cacopsylla</taxon>
    </lineage>
</organism>
<evidence type="ECO:0000256" key="1">
    <source>
        <dbReference type="SAM" id="SignalP"/>
    </source>
</evidence>
<protein>
    <recommendedName>
        <fullName evidence="3">Allatostatin CC</fullName>
    </recommendedName>
</protein>
<accession>A0A8D9ANX3</accession>
<dbReference type="AlphaFoldDB" id="A0A8D9ANX3"/>
<dbReference type="EMBL" id="HBUF01063909">
    <property type="protein sequence ID" value="CAG6626941.1"/>
    <property type="molecule type" value="Transcribed_RNA"/>
</dbReference>
<evidence type="ECO:0008006" key="3">
    <source>
        <dbReference type="Google" id="ProtNLM"/>
    </source>
</evidence>
<dbReference type="EMBL" id="HBUF01576748">
    <property type="protein sequence ID" value="CAG6768572.1"/>
    <property type="molecule type" value="Transcribed_RNA"/>
</dbReference>
<dbReference type="EMBL" id="HBUF01576749">
    <property type="protein sequence ID" value="CAG6768573.1"/>
    <property type="molecule type" value="Transcribed_RNA"/>
</dbReference>
<reference evidence="2" key="1">
    <citation type="submission" date="2021-05" db="EMBL/GenBank/DDBJ databases">
        <authorList>
            <person name="Alioto T."/>
            <person name="Alioto T."/>
            <person name="Gomez Garrido J."/>
        </authorList>
    </citation>
    <scope>NUCLEOTIDE SEQUENCE</scope>
</reference>
<dbReference type="EMBL" id="HBUF01063915">
    <property type="protein sequence ID" value="CAG6626947.1"/>
    <property type="molecule type" value="Transcribed_RNA"/>
</dbReference>
<proteinExistence type="predicted"/>
<dbReference type="EMBL" id="HBUF01063911">
    <property type="protein sequence ID" value="CAG6626943.1"/>
    <property type="molecule type" value="Transcribed_RNA"/>
</dbReference>
<name>A0A8D9ANX3_9HEMI</name>
<dbReference type="EMBL" id="HBUF01063910">
    <property type="protein sequence ID" value="CAG6626942.1"/>
    <property type="molecule type" value="Transcribed_RNA"/>
</dbReference>